<feature type="transmembrane region" description="Helical" evidence="2">
    <location>
        <begin position="85"/>
        <end position="110"/>
    </location>
</feature>
<keyword evidence="2" id="KW-0812">Transmembrane</keyword>
<reference evidence="3" key="1">
    <citation type="submission" date="2021-01" db="EMBL/GenBank/DDBJ databases">
        <title>Whole genome shotgun sequence of Sinosporangium siamense NBRC 109515.</title>
        <authorList>
            <person name="Komaki H."/>
            <person name="Tamura T."/>
        </authorList>
    </citation>
    <scope>NUCLEOTIDE SEQUENCE</scope>
    <source>
        <strain evidence="3">NBRC 109515</strain>
    </source>
</reference>
<evidence type="ECO:0000256" key="2">
    <source>
        <dbReference type="SAM" id="Phobius"/>
    </source>
</evidence>
<accession>A0A919RDY0</accession>
<feature type="transmembrane region" description="Helical" evidence="2">
    <location>
        <begin position="171"/>
        <end position="196"/>
    </location>
</feature>
<feature type="region of interest" description="Disordered" evidence="1">
    <location>
        <begin position="443"/>
        <end position="465"/>
    </location>
</feature>
<proteinExistence type="predicted"/>
<sequence>MAGATRDAGQRPRRPAVVAAVWRDHRWFTVVFGFGVVLRLVTMMGYRPALWFPDSYTYIVTVLRPRPDLVRPAGYSMFLKLLEPFHSFGVVTFAQHLLGLTAGVLVYAVARRLGAPGWASVLASVPVLLDAYQIELEHLLVSDSLFTVLVLGAVCLCLSRGRMTLRAACAAGLLLAAASLTRTVGLPLVAVLAAWLSARKRFAATGVMLAAAIVPILAYGGWFYATYQRIGLVGANGAFLYARTMTFADCSIMKPPADLAVLCDPRPPAQRPPSQEYLWNPASPLVKQPGITFTRENDALATRFAVLAITSQPLDYVRSALTELSRTFTVDRPVYPDQEIYDLYQFPAVPPPPPTREAAVNGARFAEKYERGPIGTDLVEPYAGWMRIYQDFVSLPGAGLLVILLVPPALLTTRLLTNRPVTGRAADSGARVLTGFRARLRVRQKPSQPMPAGSDAPPAGDGHGIEKGFKHDFEQGFEKKGFKRGFAPGARRILSAVGGGAVLLPWATAWILLLTPTFVAEFDYRYVLPALPLATLAAALSIRGARPHPYISPTRANAVQAPRTSTKGS</sequence>
<dbReference type="Proteomes" id="UP000606172">
    <property type="component" value="Unassembled WGS sequence"/>
</dbReference>
<organism evidence="3 4">
    <name type="scientific">Sinosporangium siamense</name>
    <dbReference type="NCBI Taxonomy" id="1367973"/>
    <lineage>
        <taxon>Bacteria</taxon>
        <taxon>Bacillati</taxon>
        <taxon>Actinomycetota</taxon>
        <taxon>Actinomycetes</taxon>
        <taxon>Streptosporangiales</taxon>
        <taxon>Streptosporangiaceae</taxon>
        <taxon>Sinosporangium</taxon>
    </lineage>
</organism>
<name>A0A919RDY0_9ACTN</name>
<feature type="transmembrane region" description="Helical" evidence="2">
    <location>
        <begin position="526"/>
        <end position="545"/>
    </location>
</feature>
<dbReference type="RefSeq" id="WP_204021918.1">
    <property type="nucleotide sequence ID" value="NZ_BOOW01000007.1"/>
</dbReference>
<evidence type="ECO:0000313" key="3">
    <source>
        <dbReference type="EMBL" id="GII91010.1"/>
    </source>
</evidence>
<dbReference type="EMBL" id="BOOW01000007">
    <property type="protein sequence ID" value="GII91010.1"/>
    <property type="molecule type" value="Genomic_DNA"/>
</dbReference>
<keyword evidence="4" id="KW-1185">Reference proteome</keyword>
<evidence type="ECO:0000313" key="4">
    <source>
        <dbReference type="Proteomes" id="UP000606172"/>
    </source>
</evidence>
<feature type="transmembrane region" description="Helical" evidence="2">
    <location>
        <begin position="140"/>
        <end position="159"/>
    </location>
</feature>
<feature type="transmembrane region" description="Helical" evidence="2">
    <location>
        <begin position="117"/>
        <end position="134"/>
    </location>
</feature>
<keyword evidence="2" id="KW-0472">Membrane</keyword>
<evidence type="ECO:0000256" key="1">
    <source>
        <dbReference type="SAM" id="MobiDB-lite"/>
    </source>
</evidence>
<evidence type="ECO:0008006" key="5">
    <source>
        <dbReference type="Google" id="ProtNLM"/>
    </source>
</evidence>
<gene>
    <name evidence="3" type="ORF">Ssi02_12410</name>
</gene>
<dbReference type="AlphaFoldDB" id="A0A919RDY0"/>
<protein>
    <recommendedName>
        <fullName evidence="5">Phospholipid carrier-dependent glycosyltransferase</fullName>
    </recommendedName>
</protein>
<feature type="transmembrane region" description="Helical" evidence="2">
    <location>
        <begin position="202"/>
        <end position="225"/>
    </location>
</feature>
<feature type="transmembrane region" description="Helical" evidence="2">
    <location>
        <begin position="493"/>
        <end position="514"/>
    </location>
</feature>
<keyword evidence="2" id="KW-1133">Transmembrane helix</keyword>
<comment type="caution">
    <text evidence="3">The sequence shown here is derived from an EMBL/GenBank/DDBJ whole genome shotgun (WGS) entry which is preliminary data.</text>
</comment>
<feature type="transmembrane region" description="Helical" evidence="2">
    <location>
        <begin position="27"/>
        <end position="46"/>
    </location>
</feature>